<organism evidence="2 3">
    <name type="scientific">Helianthus annuus</name>
    <name type="common">Common sunflower</name>
    <dbReference type="NCBI Taxonomy" id="4232"/>
    <lineage>
        <taxon>Eukaryota</taxon>
        <taxon>Viridiplantae</taxon>
        <taxon>Streptophyta</taxon>
        <taxon>Embryophyta</taxon>
        <taxon>Tracheophyta</taxon>
        <taxon>Spermatophyta</taxon>
        <taxon>Magnoliopsida</taxon>
        <taxon>eudicotyledons</taxon>
        <taxon>Gunneridae</taxon>
        <taxon>Pentapetalae</taxon>
        <taxon>asterids</taxon>
        <taxon>campanulids</taxon>
        <taxon>Asterales</taxon>
        <taxon>Asteraceae</taxon>
        <taxon>Asteroideae</taxon>
        <taxon>Heliantheae alliance</taxon>
        <taxon>Heliantheae</taxon>
        <taxon>Helianthus</taxon>
    </lineage>
</organism>
<accession>A0A9K3HUQ6</accession>
<reference evidence="2" key="1">
    <citation type="journal article" date="2017" name="Nature">
        <title>The sunflower genome provides insights into oil metabolism, flowering and Asterid evolution.</title>
        <authorList>
            <person name="Badouin H."/>
            <person name="Gouzy J."/>
            <person name="Grassa C.J."/>
            <person name="Murat F."/>
            <person name="Staton S.E."/>
            <person name="Cottret L."/>
            <person name="Lelandais-Briere C."/>
            <person name="Owens G.L."/>
            <person name="Carrere S."/>
            <person name="Mayjonade B."/>
            <person name="Legrand L."/>
            <person name="Gill N."/>
            <person name="Kane N.C."/>
            <person name="Bowers J.E."/>
            <person name="Hubner S."/>
            <person name="Bellec A."/>
            <person name="Berard A."/>
            <person name="Berges H."/>
            <person name="Blanchet N."/>
            <person name="Boniface M.C."/>
            <person name="Brunel D."/>
            <person name="Catrice O."/>
            <person name="Chaidir N."/>
            <person name="Claudel C."/>
            <person name="Donnadieu C."/>
            <person name="Faraut T."/>
            <person name="Fievet G."/>
            <person name="Helmstetter N."/>
            <person name="King M."/>
            <person name="Knapp S.J."/>
            <person name="Lai Z."/>
            <person name="Le Paslier M.C."/>
            <person name="Lippi Y."/>
            <person name="Lorenzon L."/>
            <person name="Mandel J.R."/>
            <person name="Marage G."/>
            <person name="Marchand G."/>
            <person name="Marquand E."/>
            <person name="Bret-Mestries E."/>
            <person name="Morien E."/>
            <person name="Nambeesan S."/>
            <person name="Nguyen T."/>
            <person name="Pegot-Espagnet P."/>
            <person name="Pouilly N."/>
            <person name="Raftis F."/>
            <person name="Sallet E."/>
            <person name="Schiex T."/>
            <person name="Thomas J."/>
            <person name="Vandecasteele C."/>
            <person name="Vares D."/>
            <person name="Vear F."/>
            <person name="Vautrin S."/>
            <person name="Crespi M."/>
            <person name="Mangin B."/>
            <person name="Burke J.M."/>
            <person name="Salse J."/>
            <person name="Munos S."/>
            <person name="Vincourt P."/>
            <person name="Rieseberg L.H."/>
            <person name="Langlade N.B."/>
        </authorList>
    </citation>
    <scope>NUCLEOTIDE SEQUENCE</scope>
    <source>
        <tissue evidence="2">Leaves</tissue>
    </source>
</reference>
<dbReference type="AlphaFoldDB" id="A0A9K3HUQ6"/>
<evidence type="ECO:0000256" key="1">
    <source>
        <dbReference type="SAM" id="SignalP"/>
    </source>
</evidence>
<feature type="chain" id="PRO_5039924789" evidence="1">
    <location>
        <begin position="26"/>
        <end position="54"/>
    </location>
</feature>
<protein>
    <submittedName>
        <fullName evidence="2">Uncharacterized protein</fullName>
    </submittedName>
</protein>
<gene>
    <name evidence="2" type="ORF">HanXRQr2_Chr10g0423511</name>
</gene>
<reference evidence="2" key="2">
    <citation type="submission" date="2020-06" db="EMBL/GenBank/DDBJ databases">
        <title>Helianthus annuus Genome sequencing and assembly Release 2.</title>
        <authorList>
            <person name="Gouzy J."/>
            <person name="Langlade N."/>
            <person name="Munos S."/>
        </authorList>
    </citation>
    <scope>NUCLEOTIDE SEQUENCE</scope>
    <source>
        <tissue evidence="2">Leaves</tissue>
    </source>
</reference>
<sequence>MLRLRLLCLTWRGSCLLADFCSVVAESDQNIFYNLDICYNSSFIKLSKNADLLF</sequence>
<keyword evidence="3" id="KW-1185">Reference proteome</keyword>
<comment type="caution">
    <text evidence="2">The sequence shown here is derived from an EMBL/GenBank/DDBJ whole genome shotgun (WGS) entry which is preliminary data.</text>
</comment>
<evidence type="ECO:0000313" key="3">
    <source>
        <dbReference type="Proteomes" id="UP000215914"/>
    </source>
</evidence>
<feature type="signal peptide" evidence="1">
    <location>
        <begin position="1"/>
        <end position="25"/>
    </location>
</feature>
<proteinExistence type="predicted"/>
<dbReference type="Gramene" id="mRNA:HanXRQr2_Chr10g0423511">
    <property type="protein sequence ID" value="mRNA:HanXRQr2_Chr10g0423511"/>
    <property type="gene ID" value="HanXRQr2_Chr10g0423511"/>
</dbReference>
<dbReference type="Proteomes" id="UP000215914">
    <property type="component" value="Unassembled WGS sequence"/>
</dbReference>
<name>A0A9K3HUQ6_HELAN</name>
<keyword evidence="1" id="KW-0732">Signal</keyword>
<evidence type="ECO:0000313" key="2">
    <source>
        <dbReference type="EMBL" id="KAF5785007.1"/>
    </source>
</evidence>
<dbReference type="EMBL" id="MNCJ02000325">
    <property type="protein sequence ID" value="KAF5785007.1"/>
    <property type="molecule type" value="Genomic_DNA"/>
</dbReference>